<evidence type="ECO:0000259" key="5">
    <source>
        <dbReference type="Pfam" id="PF00496"/>
    </source>
</evidence>
<evidence type="ECO:0000256" key="2">
    <source>
        <dbReference type="ARBA" id="ARBA00005695"/>
    </source>
</evidence>
<gene>
    <name evidence="6" type="ORF">GXW76_22960</name>
</gene>
<dbReference type="Gene3D" id="3.10.105.10">
    <property type="entry name" value="Dipeptide-binding Protein, Domain 3"/>
    <property type="match status" value="1"/>
</dbReference>
<evidence type="ECO:0000256" key="3">
    <source>
        <dbReference type="ARBA" id="ARBA00022448"/>
    </source>
</evidence>
<evidence type="ECO:0000256" key="1">
    <source>
        <dbReference type="ARBA" id="ARBA00004418"/>
    </source>
</evidence>
<keyword evidence="7" id="KW-1185">Reference proteome</keyword>
<dbReference type="PIRSF" id="PIRSF002741">
    <property type="entry name" value="MppA"/>
    <property type="match status" value="1"/>
</dbReference>
<dbReference type="EMBL" id="JAAEDM010000109">
    <property type="protein sequence ID" value="MBR0674050.1"/>
    <property type="molecule type" value="Genomic_DNA"/>
</dbReference>
<dbReference type="InterPro" id="IPR000914">
    <property type="entry name" value="SBP_5_dom"/>
</dbReference>
<name>A0A9X9X3S1_9PROT</name>
<evidence type="ECO:0000256" key="4">
    <source>
        <dbReference type="ARBA" id="ARBA00022729"/>
    </source>
</evidence>
<organism evidence="6 7">
    <name type="scientific">Neoroseomonas soli</name>
    <dbReference type="NCBI Taxonomy" id="1081025"/>
    <lineage>
        <taxon>Bacteria</taxon>
        <taxon>Pseudomonadati</taxon>
        <taxon>Pseudomonadota</taxon>
        <taxon>Alphaproteobacteria</taxon>
        <taxon>Acetobacterales</taxon>
        <taxon>Acetobacteraceae</taxon>
        <taxon>Neoroseomonas</taxon>
    </lineage>
</organism>
<comment type="caution">
    <text evidence="6">The sequence shown here is derived from an EMBL/GenBank/DDBJ whole genome shotgun (WGS) entry which is preliminary data.</text>
</comment>
<dbReference type="AlphaFoldDB" id="A0A9X9X3S1"/>
<evidence type="ECO:0000313" key="7">
    <source>
        <dbReference type="Proteomes" id="UP001138751"/>
    </source>
</evidence>
<dbReference type="GO" id="GO:0043190">
    <property type="term" value="C:ATP-binding cassette (ABC) transporter complex"/>
    <property type="evidence" value="ECO:0007669"/>
    <property type="project" value="InterPro"/>
</dbReference>
<dbReference type="GO" id="GO:0015833">
    <property type="term" value="P:peptide transport"/>
    <property type="evidence" value="ECO:0007669"/>
    <property type="project" value="TreeGrafter"/>
</dbReference>
<evidence type="ECO:0000313" key="6">
    <source>
        <dbReference type="EMBL" id="MBR0674050.1"/>
    </source>
</evidence>
<keyword evidence="4" id="KW-0732">Signal</keyword>
<dbReference type="PANTHER" id="PTHR30290:SF9">
    <property type="entry name" value="OLIGOPEPTIDE-BINDING PROTEIN APPA"/>
    <property type="match status" value="1"/>
</dbReference>
<feature type="domain" description="Solute-binding protein family 5" evidence="5">
    <location>
        <begin position="44"/>
        <end position="350"/>
    </location>
</feature>
<dbReference type="Pfam" id="PF00496">
    <property type="entry name" value="SBP_bac_5"/>
    <property type="match status" value="1"/>
</dbReference>
<comment type="similarity">
    <text evidence="2">Belongs to the bacterial solute-binding protein 5 family.</text>
</comment>
<dbReference type="RefSeq" id="WP_211864477.1">
    <property type="nucleotide sequence ID" value="NZ_JAAEDM010000109.1"/>
</dbReference>
<keyword evidence="3" id="KW-0813">Transport</keyword>
<comment type="subcellular location">
    <subcellularLocation>
        <location evidence="1">Periplasm</location>
    </subcellularLocation>
</comment>
<protein>
    <recommendedName>
        <fullName evidence="5">Solute-binding protein family 5 domain-containing protein</fullName>
    </recommendedName>
</protein>
<dbReference type="Proteomes" id="UP001138751">
    <property type="component" value="Unassembled WGS sequence"/>
</dbReference>
<dbReference type="InterPro" id="IPR039424">
    <property type="entry name" value="SBP_5"/>
</dbReference>
<sequence length="461" mass="49866">MTLMMALERLEFPPIGRVFDDMSLLTLRSLVFEPLCRWQDGRVLPGLLGAWRVDEDGLCWTFAIRLGATFHDGKACTAEDVAEAITAHLSGNDMFGMPSAYARYFAGARITPEGPGMLSISTPQPMGDLPEILAEFFVMRATPEGGATIGTGPYRVVDLAPNSHAVLEAVDPGRTPARIGLVAEADADGRHRMLAEGMVEVAANLERMRDPHTHAAGLNWVAAANTLSVMFYLDCRQGLFADAAARRAVNLAVDAQAIVRDLFHGMGAPASTIVSPFHLGHREAALEPIRHDPAAARALFAKAAAGSELLIRTPLHTPERAPEISAMVARDLARAGIPARVQAEPDRPDYARQVGRGQIGDMAIFDSSPHSTFRVLQDKISSRTRGPWWQGHDDPVLEPMIEQAARTLDDGARAAAYGRCLRRLQENPPWLYLFHPVVALAARPGTVPLGLDHRGVVSIGG</sequence>
<dbReference type="Gene3D" id="3.40.190.10">
    <property type="entry name" value="Periplasmic binding protein-like II"/>
    <property type="match status" value="1"/>
</dbReference>
<proteinExistence type="inferred from homology"/>
<dbReference type="PANTHER" id="PTHR30290">
    <property type="entry name" value="PERIPLASMIC BINDING COMPONENT OF ABC TRANSPORTER"/>
    <property type="match status" value="1"/>
</dbReference>
<dbReference type="GO" id="GO:0030288">
    <property type="term" value="C:outer membrane-bounded periplasmic space"/>
    <property type="evidence" value="ECO:0007669"/>
    <property type="project" value="UniProtKB-ARBA"/>
</dbReference>
<reference evidence="6" key="1">
    <citation type="submission" date="2020-01" db="EMBL/GenBank/DDBJ databases">
        <authorList>
            <person name="Rat A."/>
        </authorList>
    </citation>
    <scope>NUCLEOTIDE SEQUENCE</scope>
    <source>
        <strain evidence="6">LMG 31231</strain>
    </source>
</reference>
<accession>A0A9X9X3S1</accession>
<dbReference type="GO" id="GO:1904680">
    <property type="term" value="F:peptide transmembrane transporter activity"/>
    <property type="evidence" value="ECO:0007669"/>
    <property type="project" value="TreeGrafter"/>
</dbReference>
<reference evidence="6" key="2">
    <citation type="journal article" date="2021" name="Syst. Appl. Microbiol.">
        <title>Roseomonas hellenica sp. nov., isolated from roots of wild-growing Alkanna tinctoria.</title>
        <authorList>
            <person name="Rat A."/>
            <person name="Naranjo H.D."/>
            <person name="Lebbe L."/>
            <person name="Cnockaert M."/>
            <person name="Krigas N."/>
            <person name="Grigoriadou K."/>
            <person name="Maloupa E."/>
            <person name="Willems A."/>
        </authorList>
    </citation>
    <scope>NUCLEOTIDE SEQUENCE</scope>
    <source>
        <strain evidence="6">LMG 31231</strain>
    </source>
</reference>
<dbReference type="SUPFAM" id="SSF53850">
    <property type="entry name" value="Periplasmic binding protein-like II"/>
    <property type="match status" value="1"/>
</dbReference>
<dbReference type="InterPro" id="IPR030678">
    <property type="entry name" value="Peptide/Ni-bd"/>
</dbReference>